<keyword evidence="2" id="KW-1133">Transmembrane helix</keyword>
<protein>
    <submittedName>
        <fullName evidence="3">Uncharacterized protein</fullName>
    </submittedName>
</protein>
<dbReference type="EMBL" id="CALNXJ010000032">
    <property type="protein sequence ID" value="CAH3138426.1"/>
    <property type="molecule type" value="Genomic_DNA"/>
</dbReference>
<feature type="compositionally biased region" description="Basic and acidic residues" evidence="1">
    <location>
        <begin position="461"/>
        <end position="488"/>
    </location>
</feature>
<dbReference type="AlphaFoldDB" id="A0AAU9X632"/>
<proteinExistence type="predicted"/>
<keyword evidence="2" id="KW-0812">Transmembrane</keyword>
<feature type="transmembrane region" description="Helical" evidence="2">
    <location>
        <begin position="335"/>
        <end position="361"/>
    </location>
</feature>
<name>A0AAU9X632_9CNID</name>
<feature type="compositionally biased region" description="Basic and acidic residues" evidence="1">
    <location>
        <begin position="545"/>
        <end position="558"/>
    </location>
</feature>
<evidence type="ECO:0000256" key="1">
    <source>
        <dbReference type="SAM" id="MobiDB-lite"/>
    </source>
</evidence>
<evidence type="ECO:0000313" key="4">
    <source>
        <dbReference type="Proteomes" id="UP001159428"/>
    </source>
</evidence>
<feature type="region of interest" description="Disordered" evidence="1">
    <location>
        <begin position="438"/>
        <end position="607"/>
    </location>
</feature>
<gene>
    <name evidence="3" type="ORF">PMEA_00018443</name>
</gene>
<keyword evidence="2" id="KW-0472">Membrane</keyword>
<feature type="compositionally biased region" description="Basic and acidic residues" evidence="1">
    <location>
        <begin position="590"/>
        <end position="607"/>
    </location>
</feature>
<accession>A0AAU9X632</accession>
<sequence length="607" mass="66033">MFTSICDCISSKKNTSKQRIMSRFILSALRGNSTMDAWKSVGVNFFLFSVFLMQTPVLGTATTAVSRTLLNSSTPSALGTATTAVSTTASPQNPTTSSAFSTAMVAASTSLTSPPLTTIAPASASFSASLLSPIVASKASTKAPTAMMTPATSAGSAAVYSVHPSPSSSFNLPPSKSSLIPIGTPMPPRIAYPMITAVTFKMNWGDLCPLLTLFKERLSHHLLEYKGYKDTEYYHVPTDRIILINRDQNCNVKLSYDEEAIVEFYITNNSTVDPVRMAQDETNTNLTRKAYKILYDYWVNHLMVLLHDVFIKQVTKVELIIGGEPQKEEGMTERVHLGIAIGVCLAVIAFLGILYLCMIGCTQIKKAGRPKKDGQMVFSNEVACKEEAEGGGCDRTAQQEADSKGNDEPEEVVVHNEPQTLEKTPLFSAITYYEGGQKVYGAPSDDMPSDDMPSVEVPQVHPERSNDSQEEPTKPPEETKEESIKSPDEPSGQPINSSPEVELIESSEGGIKEQSKSPDAPEITPGESPKETKTESLPAENPTEPAKEEDDKPDKPASGEDDEENKPDFGQSDHKDEDPTQGAINLAYEGTDKEPDNKKEKDEETKF</sequence>
<evidence type="ECO:0000313" key="3">
    <source>
        <dbReference type="EMBL" id="CAH3138426.1"/>
    </source>
</evidence>
<feature type="region of interest" description="Disordered" evidence="1">
    <location>
        <begin position="388"/>
        <end position="420"/>
    </location>
</feature>
<evidence type="ECO:0000256" key="2">
    <source>
        <dbReference type="SAM" id="Phobius"/>
    </source>
</evidence>
<feature type="compositionally biased region" description="Low complexity" evidence="1">
    <location>
        <begin position="443"/>
        <end position="454"/>
    </location>
</feature>
<reference evidence="3 4" key="1">
    <citation type="submission" date="2022-05" db="EMBL/GenBank/DDBJ databases">
        <authorList>
            <consortium name="Genoscope - CEA"/>
            <person name="William W."/>
        </authorList>
    </citation>
    <scope>NUCLEOTIDE SEQUENCE [LARGE SCALE GENOMIC DNA]</scope>
</reference>
<organism evidence="3 4">
    <name type="scientific">Pocillopora meandrina</name>
    <dbReference type="NCBI Taxonomy" id="46732"/>
    <lineage>
        <taxon>Eukaryota</taxon>
        <taxon>Metazoa</taxon>
        <taxon>Cnidaria</taxon>
        <taxon>Anthozoa</taxon>
        <taxon>Hexacorallia</taxon>
        <taxon>Scleractinia</taxon>
        <taxon>Astrocoeniina</taxon>
        <taxon>Pocilloporidae</taxon>
        <taxon>Pocillopora</taxon>
    </lineage>
</organism>
<comment type="caution">
    <text evidence="3">The sequence shown here is derived from an EMBL/GenBank/DDBJ whole genome shotgun (WGS) entry which is preliminary data.</text>
</comment>
<keyword evidence="4" id="KW-1185">Reference proteome</keyword>
<dbReference type="Proteomes" id="UP001159428">
    <property type="component" value="Unassembled WGS sequence"/>
</dbReference>